<dbReference type="InterPro" id="IPR013078">
    <property type="entry name" value="His_Pase_superF_clade-1"/>
</dbReference>
<protein>
    <recommendedName>
        <fullName evidence="3">Histidine phosphatase family protein</fullName>
    </recommendedName>
</protein>
<dbReference type="Proteomes" id="UP001642464">
    <property type="component" value="Unassembled WGS sequence"/>
</dbReference>
<sequence length="217" mass="25050">MDAVQGQTVRKTLFLIRHAESMENEKLGSLKKFFHSIGRLELPEWAHFYHGVSIVGEPSLVDSTLSTKGKKQVERLTEILREENFVDAHGVELVMHSPLIRAAETAKAVFHSMPKETADHFPRFVEPLIREKFISEWVNLGGLDKRIADFAASLVERSEERIVVVGHSQYFRRMLGQEKKMSNCDVWHVELEIDPASKEHRWVNLRKLHDVQVDDDQ</sequence>
<dbReference type="InterPro" id="IPR050275">
    <property type="entry name" value="PGM_Phosphatase"/>
</dbReference>
<dbReference type="SUPFAM" id="SSF53254">
    <property type="entry name" value="Phosphoglycerate mutase-like"/>
    <property type="match status" value="1"/>
</dbReference>
<dbReference type="CDD" id="cd07067">
    <property type="entry name" value="HP_PGM_like"/>
    <property type="match status" value="1"/>
</dbReference>
<evidence type="ECO:0000313" key="1">
    <source>
        <dbReference type="EMBL" id="CAK9011578.1"/>
    </source>
</evidence>
<dbReference type="EMBL" id="CAXAMM010006584">
    <property type="protein sequence ID" value="CAK9011578.1"/>
    <property type="molecule type" value="Genomic_DNA"/>
</dbReference>
<proteinExistence type="predicted"/>
<dbReference type="Pfam" id="PF00300">
    <property type="entry name" value="His_Phos_1"/>
    <property type="match status" value="1"/>
</dbReference>
<organism evidence="1 2">
    <name type="scientific">Durusdinium trenchii</name>
    <dbReference type="NCBI Taxonomy" id="1381693"/>
    <lineage>
        <taxon>Eukaryota</taxon>
        <taxon>Sar</taxon>
        <taxon>Alveolata</taxon>
        <taxon>Dinophyceae</taxon>
        <taxon>Suessiales</taxon>
        <taxon>Symbiodiniaceae</taxon>
        <taxon>Durusdinium</taxon>
    </lineage>
</organism>
<dbReference type="PANTHER" id="PTHR48100:SF61">
    <property type="entry name" value="PHOSPHOGLYCERATE MUTASE"/>
    <property type="match status" value="1"/>
</dbReference>
<dbReference type="PANTHER" id="PTHR48100">
    <property type="entry name" value="BROAD-SPECIFICITY PHOSPHATASE YOR283W-RELATED"/>
    <property type="match status" value="1"/>
</dbReference>
<dbReference type="InterPro" id="IPR029033">
    <property type="entry name" value="His_PPase_superfam"/>
</dbReference>
<gene>
    <name evidence="1" type="ORF">SCF082_LOCUS11153</name>
</gene>
<name>A0ABP0JAZ6_9DINO</name>
<reference evidence="1 2" key="1">
    <citation type="submission" date="2024-02" db="EMBL/GenBank/DDBJ databases">
        <authorList>
            <person name="Chen Y."/>
            <person name="Shah S."/>
            <person name="Dougan E. K."/>
            <person name="Thang M."/>
            <person name="Chan C."/>
        </authorList>
    </citation>
    <scope>NUCLEOTIDE SEQUENCE [LARGE SCALE GENOMIC DNA]</scope>
</reference>
<dbReference type="Gene3D" id="3.40.50.1240">
    <property type="entry name" value="Phosphoglycerate mutase-like"/>
    <property type="match status" value="1"/>
</dbReference>
<keyword evidence="2" id="KW-1185">Reference proteome</keyword>
<evidence type="ECO:0008006" key="3">
    <source>
        <dbReference type="Google" id="ProtNLM"/>
    </source>
</evidence>
<comment type="caution">
    <text evidence="1">The sequence shown here is derived from an EMBL/GenBank/DDBJ whole genome shotgun (WGS) entry which is preliminary data.</text>
</comment>
<evidence type="ECO:0000313" key="2">
    <source>
        <dbReference type="Proteomes" id="UP001642464"/>
    </source>
</evidence>
<accession>A0ABP0JAZ6</accession>